<dbReference type="Pfam" id="PF14100">
    <property type="entry name" value="DUF6807"/>
    <property type="match status" value="1"/>
</dbReference>
<comment type="caution">
    <text evidence="2">The sequence shown here is derived from an EMBL/GenBank/DDBJ whole genome shotgun (WGS) entry which is preliminary data.</text>
</comment>
<sequence length="315" mass="34045" precursor="true">MKPHGLVLSVVLLAAVVTPACGELTVKPSDAGAVVEVDGELFAEYLTRSGHQPAIWPLVGPQGNRLTRSYPLGERGADERDDHPHHRSLWFAHGIVNDADFWLEPKGDDGCLIKHEGFETLESDGQVATIVTRNDWLAGGESQCTDRRSFCFSAPESGVRLIDCTIELIAGDQPVTFGDTKEGAFAVRVAGTMKVDAKQGGHIVNSAGQQDSEAWGRAANWVDYSGPADGKQSGIAIFSCPDSDHDPCLWHVRTYGLFAANPFGVRHFPASDLAPQGPVTLQPGGSFKLRYLVVLHDGQRSQDQLAAMYERLTAK</sequence>
<protein>
    <recommendedName>
        <fullName evidence="4">Methane oxygenase PmoA</fullName>
    </recommendedName>
</protein>
<feature type="signal peptide" evidence="1">
    <location>
        <begin position="1"/>
        <end position="22"/>
    </location>
</feature>
<evidence type="ECO:0000256" key="1">
    <source>
        <dbReference type="SAM" id="SignalP"/>
    </source>
</evidence>
<evidence type="ECO:0000313" key="2">
    <source>
        <dbReference type="EMBL" id="TWT76820.1"/>
    </source>
</evidence>
<dbReference type="AlphaFoldDB" id="A0A5C5YPY8"/>
<dbReference type="EMBL" id="SJPO01000005">
    <property type="protein sequence ID" value="TWT76820.1"/>
    <property type="molecule type" value="Genomic_DNA"/>
</dbReference>
<evidence type="ECO:0008006" key="4">
    <source>
        <dbReference type="Google" id="ProtNLM"/>
    </source>
</evidence>
<dbReference type="Proteomes" id="UP000318478">
    <property type="component" value="Unassembled WGS sequence"/>
</dbReference>
<reference evidence="2 3" key="1">
    <citation type="submission" date="2019-02" db="EMBL/GenBank/DDBJ databases">
        <title>Deep-cultivation of Planctomycetes and their phenomic and genomic characterization uncovers novel biology.</title>
        <authorList>
            <person name="Wiegand S."/>
            <person name="Jogler M."/>
            <person name="Boedeker C."/>
            <person name="Pinto D."/>
            <person name="Vollmers J."/>
            <person name="Rivas-Marin E."/>
            <person name="Kohn T."/>
            <person name="Peeters S.H."/>
            <person name="Heuer A."/>
            <person name="Rast P."/>
            <person name="Oberbeckmann S."/>
            <person name="Bunk B."/>
            <person name="Jeske O."/>
            <person name="Meyerdierks A."/>
            <person name="Storesund J.E."/>
            <person name="Kallscheuer N."/>
            <person name="Luecker S."/>
            <person name="Lage O.M."/>
            <person name="Pohl T."/>
            <person name="Merkel B.J."/>
            <person name="Hornburger P."/>
            <person name="Mueller R.-W."/>
            <person name="Bruemmer F."/>
            <person name="Labrenz M."/>
            <person name="Spormann A.M."/>
            <person name="Op Den Camp H."/>
            <person name="Overmann J."/>
            <person name="Amann R."/>
            <person name="Jetten M.S.M."/>
            <person name="Mascher T."/>
            <person name="Medema M.H."/>
            <person name="Devos D.P."/>
            <person name="Kaster A.-K."/>
            <person name="Ovreas L."/>
            <person name="Rohde M."/>
            <person name="Galperin M.Y."/>
            <person name="Jogler C."/>
        </authorList>
    </citation>
    <scope>NUCLEOTIDE SEQUENCE [LARGE SCALE GENOMIC DNA]</scope>
    <source>
        <strain evidence="2 3">Pla123a</strain>
    </source>
</reference>
<proteinExistence type="predicted"/>
<dbReference type="RefSeq" id="WP_146586874.1">
    <property type="nucleotide sequence ID" value="NZ_SJPO01000005.1"/>
</dbReference>
<evidence type="ECO:0000313" key="3">
    <source>
        <dbReference type="Proteomes" id="UP000318478"/>
    </source>
</evidence>
<organism evidence="2 3">
    <name type="scientific">Posidoniimonas polymericola</name>
    <dbReference type="NCBI Taxonomy" id="2528002"/>
    <lineage>
        <taxon>Bacteria</taxon>
        <taxon>Pseudomonadati</taxon>
        <taxon>Planctomycetota</taxon>
        <taxon>Planctomycetia</taxon>
        <taxon>Pirellulales</taxon>
        <taxon>Lacipirellulaceae</taxon>
        <taxon>Posidoniimonas</taxon>
    </lineage>
</organism>
<keyword evidence="3" id="KW-1185">Reference proteome</keyword>
<dbReference type="OrthoDB" id="242279at2"/>
<keyword evidence="1" id="KW-0732">Signal</keyword>
<feature type="chain" id="PRO_5022810160" description="Methane oxygenase PmoA" evidence="1">
    <location>
        <begin position="23"/>
        <end position="315"/>
    </location>
</feature>
<name>A0A5C5YPY8_9BACT</name>
<accession>A0A5C5YPY8</accession>
<dbReference type="InterPro" id="IPR029475">
    <property type="entry name" value="DUF6807"/>
</dbReference>
<gene>
    <name evidence="2" type="ORF">Pla123a_22430</name>
</gene>